<dbReference type="Gene3D" id="3.90.78.10">
    <property type="entry name" value="UDP-N-acetylenolpyruvoylglucosamine reductase, C-terminal domain"/>
    <property type="match status" value="1"/>
</dbReference>
<dbReference type="GO" id="GO:0008762">
    <property type="term" value="F:UDP-N-acetylmuramate dehydrogenase activity"/>
    <property type="evidence" value="ECO:0007669"/>
    <property type="project" value="UniProtKB-UniRule"/>
</dbReference>
<accession>A0A9X4MWN9</accession>
<evidence type="ECO:0000256" key="1">
    <source>
        <dbReference type="ARBA" id="ARBA00001974"/>
    </source>
</evidence>
<dbReference type="PANTHER" id="PTHR21071">
    <property type="entry name" value="UDP-N-ACETYLENOLPYRUVOYLGLUCOSAMINE REDUCTASE"/>
    <property type="match status" value="1"/>
</dbReference>
<keyword evidence="15 19" id="KW-0131">Cell cycle</keyword>
<proteinExistence type="inferred from homology"/>
<evidence type="ECO:0000259" key="20">
    <source>
        <dbReference type="PROSITE" id="PS51387"/>
    </source>
</evidence>
<keyword evidence="9 19" id="KW-0285">Flavoprotein</keyword>
<dbReference type="InterPro" id="IPR006094">
    <property type="entry name" value="Oxid_FAD_bind_N"/>
</dbReference>
<evidence type="ECO:0000256" key="4">
    <source>
        <dbReference type="ARBA" id="ARBA00004752"/>
    </source>
</evidence>
<organism evidence="21 22">
    <name type="scientific">Profundicola chukchiensis</name>
    <dbReference type="NCBI Taxonomy" id="2961959"/>
    <lineage>
        <taxon>Bacteria</taxon>
        <taxon>Pseudomonadati</taxon>
        <taxon>Bacteroidota</taxon>
        <taxon>Flavobacteriia</taxon>
        <taxon>Flavobacteriales</taxon>
        <taxon>Weeksellaceae</taxon>
        <taxon>Profundicola</taxon>
    </lineage>
</organism>
<keyword evidence="11 19" id="KW-0521">NADP</keyword>
<evidence type="ECO:0000313" key="22">
    <source>
        <dbReference type="Proteomes" id="UP001152599"/>
    </source>
</evidence>
<comment type="caution">
    <text evidence="21">The sequence shown here is derived from an EMBL/GenBank/DDBJ whole genome shotgun (WGS) entry which is preliminary data.</text>
</comment>
<evidence type="ECO:0000256" key="17">
    <source>
        <dbReference type="ARBA" id="ARBA00031026"/>
    </source>
</evidence>
<comment type="function">
    <text evidence="2 19">Cell wall formation.</text>
</comment>
<feature type="active site" evidence="19">
    <location>
        <position position="163"/>
    </location>
</feature>
<evidence type="ECO:0000256" key="10">
    <source>
        <dbReference type="ARBA" id="ARBA00022827"/>
    </source>
</evidence>
<dbReference type="GO" id="GO:0009252">
    <property type="term" value="P:peptidoglycan biosynthetic process"/>
    <property type="evidence" value="ECO:0007669"/>
    <property type="project" value="UniProtKB-UniRule"/>
</dbReference>
<dbReference type="GO" id="GO:0071555">
    <property type="term" value="P:cell wall organization"/>
    <property type="evidence" value="ECO:0007669"/>
    <property type="project" value="UniProtKB-KW"/>
</dbReference>
<dbReference type="Proteomes" id="UP001152599">
    <property type="component" value="Unassembled WGS sequence"/>
</dbReference>
<dbReference type="GO" id="GO:0008360">
    <property type="term" value="P:regulation of cell shape"/>
    <property type="evidence" value="ECO:0007669"/>
    <property type="project" value="UniProtKB-KW"/>
</dbReference>
<dbReference type="Pfam" id="PF01565">
    <property type="entry name" value="FAD_binding_4"/>
    <property type="match status" value="1"/>
</dbReference>
<evidence type="ECO:0000256" key="7">
    <source>
        <dbReference type="ARBA" id="ARBA00022490"/>
    </source>
</evidence>
<keyword evidence="8 19" id="KW-0132">Cell division</keyword>
<evidence type="ECO:0000256" key="2">
    <source>
        <dbReference type="ARBA" id="ARBA00003921"/>
    </source>
</evidence>
<evidence type="ECO:0000256" key="5">
    <source>
        <dbReference type="ARBA" id="ARBA00012518"/>
    </source>
</evidence>
<evidence type="ECO:0000256" key="12">
    <source>
        <dbReference type="ARBA" id="ARBA00022960"/>
    </source>
</evidence>
<dbReference type="InterPro" id="IPR036635">
    <property type="entry name" value="MurB_C_sf"/>
</dbReference>
<evidence type="ECO:0000256" key="8">
    <source>
        <dbReference type="ARBA" id="ARBA00022618"/>
    </source>
</evidence>
<sequence>METQTNFSLRDYNTMQVEVQSGYFIEINTLNDLKELLVSKNYQSPLYILGGGSNVLFLQDFKGTILYINILGREVVKEDETHVWVKANAGENWHEFVMYTLQNDFGGLENLSLIPGKVGASPMQNIGAYGVEIKDNFVELEAIEIETGELRTFSHAECKFGYRESVFKNDLKGQYIITSVTFKLTKNYHEVKTSYGAIQAQLEEMGIKKPSIQEVSQAVISIRESKLPNPKEIPNTGSFFKNPTIMNEEYMLLQRDFADIPGYPVEDGRTKVPAGWLIEKSGWKGFRNEKVGVHERQALVLINHNQGSGQDVYDLSEQILRDVMEKFGIELEREVNIIA</sequence>
<dbReference type="EC" id="1.3.1.98" evidence="5 19"/>
<feature type="active site" evidence="19">
    <location>
        <position position="334"/>
    </location>
</feature>
<evidence type="ECO:0000313" key="21">
    <source>
        <dbReference type="EMBL" id="MDG4944965.1"/>
    </source>
</evidence>
<dbReference type="AlphaFoldDB" id="A0A9X4MWN9"/>
<comment type="pathway">
    <text evidence="4 19">Cell wall biogenesis; peptidoglycan biosynthesis.</text>
</comment>
<dbReference type="GO" id="GO:0051301">
    <property type="term" value="P:cell division"/>
    <property type="evidence" value="ECO:0007669"/>
    <property type="project" value="UniProtKB-KW"/>
</dbReference>
<evidence type="ECO:0000256" key="19">
    <source>
        <dbReference type="HAMAP-Rule" id="MF_00037"/>
    </source>
</evidence>
<dbReference type="PANTHER" id="PTHR21071:SF4">
    <property type="entry name" value="UDP-N-ACETYLENOLPYRUVOYLGLUCOSAMINE REDUCTASE"/>
    <property type="match status" value="1"/>
</dbReference>
<evidence type="ECO:0000256" key="6">
    <source>
        <dbReference type="ARBA" id="ARBA00015188"/>
    </source>
</evidence>
<dbReference type="GO" id="GO:0071949">
    <property type="term" value="F:FAD binding"/>
    <property type="evidence" value="ECO:0007669"/>
    <property type="project" value="InterPro"/>
</dbReference>
<dbReference type="HAMAP" id="MF_00037">
    <property type="entry name" value="MurB"/>
    <property type="match status" value="1"/>
</dbReference>
<comment type="subcellular location">
    <subcellularLocation>
        <location evidence="3 19">Cytoplasm</location>
    </subcellularLocation>
</comment>
<feature type="domain" description="FAD-binding PCMH-type" evidence="20">
    <location>
        <begin position="16"/>
        <end position="187"/>
    </location>
</feature>
<keyword evidence="13 19" id="KW-0573">Peptidoglycan synthesis</keyword>
<feature type="active site" description="Proton donor" evidence="19">
    <location>
        <position position="238"/>
    </location>
</feature>
<comment type="cofactor">
    <cofactor evidence="1 19">
        <name>FAD</name>
        <dbReference type="ChEBI" id="CHEBI:57692"/>
    </cofactor>
</comment>
<keyword evidence="7 19" id="KW-0963">Cytoplasm</keyword>
<evidence type="ECO:0000256" key="14">
    <source>
        <dbReference type="ARBA" id="ARBA00023002"/>
    </source>
</evidence>
<dbReference type="SUPFAM" id="SSF56194">
    <property type="entry name" value="Uridine diphospho-N-Acetylenolpyruvylglucosamine reductase, MurB, C-terminal domain"/>
    <property type="match status" value="1"/>
</dbReference>
<dbReference type="InterPro" id="IPR003170">
    <property type="entry name" value="MurB"/>
</dbReference>
<evidence type="ECO:0000256" key="11">
    <source>
        <dbReference type="ARBA" id="ARBA00022857"/>
    </source>
</evidence>
<dbReference type="EMBL" id="JANCMU010000001">
    <property type="protein sequence ID" value="MDG4944965.1"/>
    <property type="molecule type" value="Genomic_DNA"/>
</dbReference>
<protein>
    <recommendedName>
        <fullName evidence="6 19">UDP-N-acetylenolpyruvoylglucosamine reductase</fullName>
        <ecNumber evidence="5 19">1.3.1.98</ecNumber>
    </recommendedName>
    <alternativeName>
        <fullName evidence="17 19">UDP-N-acetylmuramate dehydrogenase</fullName>
    </alternativeName>
</protein>
<keyword evidence="14 19" id="KW-0560">Oxidoreductase</keyword>
<name>A0A9X4MWN9_9FLAO</name>
<dbReference type="InterPro" id="IPR016166">
    <property type="entry name" value="FAD-bd_PCMH"/>
</dbReference>
<dbReference type="Gene3D" id="3.30.465.10">
    <property type="match status" value="1"/>
</dbReference>
<gene>
    <name evidence="19 21" type="primary">murB</name>
    <name evidence="21" type="ORF">NMK71_00920</name>
</gene>
<dbReference type="InterPro" id="IPR011601">
    <property type="entry name" value="MurB_C"/>
</dbReference>
<dbReference type="NCBIfam" id="NF000755">
    <property type="entry name" value="PRK00046.1"/>
    <property type="match status" value="1"/>
</dbReference>
<evidence type="ECO:0000256" key="18">
    <source>
        <dbReference type="ARBA" id="ARBA00048914"/>
    </source>
</evidence>
<keyword evidence="22" id="KW-1185">Reference proteome</keyword>
<evidence type="ECO:0000256" key="3">
    <source>
        <dbReference type="ARBA" id="ARBA00004496"/>
    </source>
</evidence>
<dbReference type="GO" id="GO:0005829">
    <property type="term" value="C:cytosol"/>
    <property type="evidence" value="ECO:0007669"/>
    <property type="project" value="TreeGrafter"/>
</dbReference>
<evidence type="ECO:0000256" key="16">
    <source>
        <dbReference type="ARBA" id="ARBA00023316"/>
    </source>
</evidence>
<dbReference type="PROSITE" id="PS51387">
    <property type="entry name" value="FAD_PCMH"/>
    <property type="match status" value="1"/>
</dbReference>
<dbReference type="NCBIfam" id="TIGR00179">
    <property type="entry name" value="murB"/>
    <property type="match status" value="1"/>
</dbReference>
<dbReference type="Gene3D" id="3.30.43.10">
    <property type="entry name" value="Uridine Diphospho-n-acetylenolpyruvylglucosamine Reductase, domain 2"/>
    <property type="match status" value="1"/>
</dbReference>
<dbReference type="InterPro" id="IPR016169">
    <property type="entry name" value="FAD-bd_PCMH_sub2"/>
</dbReference>
<reference evidence="21" key="1">
    <citation type="submission" date="2022-07" db="EMBL/GenBank/DDBJ databases">
        <title>Description and genome-wide analysis of Profundicola chukchiensis gen. nov., sp. nov., marine bacteria isolated from bottom sediments of the Chukchi Sea.</title>
        <authorList>
            <person name="Romanenko L."/>
            <person name="Otstavnykh N."/>
            <person name="Kurilenko V."/>
            <person name="Eremeev V."/>
            <person name="Velansky P."/>
            <person name="Mikhailov V."/>
            <person name="Isaeva M."/>
        </authorList>
    </citation>
    <scope>NUCLEOTIDE SEQUENCE</scope>
    <source>
        <strain evidence="21">KMM 9713</strain>
    </source>
</reference>
<keyword evidence="10 19" id="KW-0274">FAD</keyword>
<evidence type="ECO:0000256" key="9">
    <source>
        <dbReference type="ARBA" id="ARBA00022630"/>
    </source>
</evidence>
<comment type="similarity">
    <text evidence="19">Belongs to the MurB family.</text>
</comment>
<comment type="catalytic activity">
    <reaction evidence="18 19">
        <text>UDP-N-acetyl-alpha-D-muramate + NADP(+) = UDP-N-acetyl-3-O-(1-carboxyvinyl)-alpha-D-glucosamine + NADPH + H(+)</text>
        <dbReference type="Rhea" id="RHEA:12248"/>
        <dbReference type="ChEBI" id="CHEBI:15378"/>
        <dbReference type="ChEBI" id="CHEBI:57783"/>
        <dbReference type="ChEBI" id="CHEBI:58349"/>
        <dbReference type="ChEBI" id="CHEBI:68483"/>
        <dbReference type="ChEBI" id="CHEBI:70757"/>
        <dbReference type="EC" id="1.3.1.98"/>
    </reaction>
</comment>
<keyword evidence="12 19" id="KW-0133">Cell shape</keyword>
<evidence type="ECO:0000256" key="13">
    <source>
        <dbReference type="ARBA" id="ARBA00022984"/>
    </source>
</evidence>
<dbReference type="Pfam" id="PF02873">
    <property type="entry name" value="MurB_C"/>
    <property type="match status" value="1"/>
</dbReference>
<dbReference type="InterPro" id="IPR016167">
    <property type="entry name" value="FAD-bd_PCMH_sub1"/>
</dbReference>
<keyword evidence="16 19" id="KW-0961">Cell wall biogenesis/degradation</keyword>
<dbReference type="SUPFAM" id="SSF56176">
    <property type="entry name" value="FAD-binding/transporter-associated domain-like"/>
    <property type="match status" value="1"/>
</dbReference>
<dbReference type="InterPro" id="IPR036318">
    <property type="entry name" value="FAD-bd_PCMH-like_sf"/>
</dbReference>
<evidence type="ECO:0000256" key="15">
    <source>
        <dbReference type="ARBA" id="ARBA00023306"/>
    </source>
</evidence>